<sequence>MRSFADLDRLIGHVPAEVVMRLRAIDTGRGSEALYRNQLPALLTELANRARIQSITASSAIEGVVVPDARRAERIIDGSAGALRNRSEQELAGYRKALDYLFQEDWHPLNVGLLLHLHRLLWSETALDGGRLKTDDNLVVDRSPDGITTVRFTPVAAAKTEVYLSDLVDRYLEAQREGRHHPVLVVALAILDLLVIHPFADGNGRVARALTNALLVDAGYEVCRWVSMEQLIAESADGYYDALLRSTDDWHDDAADPWPWLSYFVGVLASAYETFARRAAANRSGGTKQERVRTHILKHAGPVFRLAEVRAALPGVSDQTIRLVLEQLKAEQLVSPEGAGRGAVWRRSPTP</sequence>
<dbReference type="Pfam" id="PF02661">
    <property type="entry name" value="Fic"/>
    <property type="match status" value="1"/>
</dbReference>
<feature type="domain" description="Fido" evidence="1">
    <location>
        <begin position="109"/>
        <end position="266"/>
    </location>
</feature>
<gene>
    <name evidence="2" type="ORF">GCM10009744_15780</name>
</gene>
<organism evidence="2 3">
    <name type="scientific">Kribbella alba</name>
    <dbReference type="NCBI Taxonomy" id="190197"/>
    <lineage>
        <taxon>Bacteria</taxon>
        <taxon>Bacillati</taxon>
        <taxon>Actinomycetota</taxon>
        <taxon>Actinomycetes</taxon>
        <taxon>Propionibacteriales</taxon>
        <taxon>Kribbellaceae</taxon>
        <taxon>Kribbella</taxon>
    </lineage>
</organism>
<dbReference type="Proteomes" id="UP001501319">
    <property type="component" value="Unassembled WGS sequence"/>
</dbReference>
<dbReference type="PANTHER" id="PTHR13504:SF33">
    <property type="entry name" value="FIC FAMILY PROTEIN"/>
    <property type="match status" value="1"/>
</dbReference>
<keyword evidence="3" id="KW-1185">Reference proteome</keyword>
<dbReference type="SUPFAM" id="SSF140931">
    <property type="entry name" value="Fic-like"/>
    <property type="match status" value="1"/>
</dbReference>
<evidence type="ECO:0000313" key="2">
    <source>
        <dbReference type="EMBL" id="GAA1628708.1"/>
    </source>
</evidence>
<dbReference type="PANTHER" id="PTHR13504">
    <property type="entry name" value="FIDO DOMAIN-CONTAINING PROTEIN DDB_G0283145"/>
    <property type="match status" value="1"/>
</dbReference>
<dbReference type="Gene3D" id="1.10.3290.10">
    <property type="entry name" value="Fido-like domain"/>
    <property type="match status" value="1"/>
</dbReference>
<dbReference type="InterPro" id="IPR003812">
    <property type="entry name" value="Fido"/>
</dbReference>
<protein>
    <submittedName>
        <fullName evidence="2">Fic family protein</fullName>
    </submittedName>
</protein>
<comment type="caution">
    <text evidence="2">The sequence shown here is derived from an EMBL/GenBank/DDBJ whole genome shotgun (WGS) entry which is preliminary data.</text>
</comment>
<proteinExistence type="predicted"/>
<name>A0ABN2F3E8_9ACTN</name>
<dbReference type="InterPro" id="IPR036597">
    <property type="entry name" value="Fido-like_dom_sf"/>
</dbReference>
<accession>A0ABN2F3E8</accession>
<dbReference type="InterPro" id="IPR040198">
    <property type="entry name" value="Fido_containing"/>
</dbReference>
<evidence type="ECO:0000259" key="1">
    <source>
        <dbReference type="PROSITE" id="PS51459"/>
    </source>
</evidence>
<dbReference type="EMBL" id="BAAANE010000004">
    <property type="protein sequence ID" value="GAA1628708.1"/>
    <property type="molecule type" value="Genomic_DNA"/>
</dbReference>
<reference evidence="2 3" key="1">
    <citation type="journal article" date="2019" name="Int. J. Syst. Evol. Microbiol.">
        <title>The Global Catalogue of Microorganisms (GCM) 10K type strain sequencing project: providing services to taxonomists for standard genome sequencing and annotation.</title>
        <authorList>
            <consortium name="The Broad Institute Genomics Platform"/>
            <consortium name="The Broad Institute Genome Sequencing Center for Infectious Disease"/>
            <person name="Wu L."/>
            <person name="Ma J."/>
        </authorList>
    </citation>
    <scope>NUCLEOTIDE SEQUENCE [LARGE SCALE GENOMIC DNA]</scope>
    <source>
        <strain evidence="2 3">JCM 14306</strain>
    </source>
</reference>
<dbReference type="PROSITE" id="PS51459">
    <property type="entry name" value="FIDO"/>
    <property type="match status" value="1"/>
</dbReference>
<evidence type="ECO:0000313" key="3">
    <source>
        <dbReference type="Proteomes" id="UP001501319"/>
    </source>
</evidence>